<dbReference type="Gene3D" id="3.30.1360.120">
    <property type="entry name" value="Probable tRNA modification gtpase trme, domain 1"/>
    <property type="match status" value="1"/>
</dbReference>
<organism evidence="1 2">
    <name type="scientific">Cirrhinus mrigala</name>
    <name type="common">Mrigala</name>
    <dbReference type="NCBI Taxonomy" id="683832"/>
    <lineage>
        <taxon>Eukaryota</taxon>
        <taxon>Metazoa</taxon>
        <taxon>Chordata</taxon>
        <taxon>Craniata</taxon>
        <taxon>Vertebrata</taxon>
        <taxon>Euteleostomi</taxon>
        <taxon>Actinopterygii</taxon>
        <taxon>Neopterygii</taxon>
        <taxon>Teleostei</taxon>
        <taxon>Ostariophysi</taxon>
        <taxon>Cypriniformes</taxon>
        <taxon>Cyprinidae</taxon>
        <taxon>Labeoninae</taxon>
        <taxon>Labeonini</taxon>
        <taxon>Cirrhinus</taxon>
    </lineage>
</organism>
<name>A0ABD0Q7D1_CIRMR</name>
<evidence type="ECO:0000313" key="1">
    <source>
        <dbReference type="EMBL" id="KAL0182179.1"/>
    </source>
</evidence>
<feature type="non-terminal residue" evidence="1">
    <location>
        <position position="55"/>
    </location>
</feature>
<dbReference type="PANTHER" id="PTHR43757:SF11">
    <property type="entry name" value="SARCOSINE DEHYDROGENASE"/>
    <property type="match status" value="1"/>
</dbReference>
<reference evidence="1 2" key="1">
    <citation type="submission" date="2024-05" db="EMBL/GenBank/DDBJ databases">
        <title>Genome sequencing and assembly of Indian major carp, Cirrhinus mrigala (Hamilton, 1822).</title>
        <authorList>
            <person name="Mohindra V."/>
            <person name="Chowdhury L.M."/>
            <person name="Lal K."/>
            <person name="Jena J.K."/>
        </authorList>
    </citation>
    <scope>NUCLEOTIDE SEQUENCE [LARGE SCALE GENOMIC DNA]</scope>
    <source>
        <strain evidence="1">CM1030</strain>
        <tissue evidence="1">Blood</tissue>
    </source>
</reference>
<dbReference type="EMBL" id="JAMKFB020000010">
    <property type="protein sequence ID" value="KAL0182179.1"/>
    <property type="molecule type" value="Genomic_DNA"/>
</dbReference>
<dbReference type="PANTHER" id="PTHR43757">
    <property type="entry name" value="AMINOMETHYLTRANSFERASE"/>
    <property type="match status" value="1"/>
</dbReference>
<keyword evidence="2" id="KW-1185">Reference proteome</keyword>
<gene>
    <name evidence="1" type="ORF">M9458_021554</name>
</gene>
<comment type="caution">
    <text evidence="1">The sequence shown here is derived from an EMBL/GenBank/DDBJ whole genome shotgun (WGS) entry which is preliminary data.</text>
</comment>
<evidence type="ECO:0008006" key="3">
    <source>
        <dbReference type="Google" id="ProtNLM"/>
    </source>
</evidence>
<dbReference type="SUPFAM" id="SSF103025">
    <property type="entry name" value="Folate-binding domain"/>
    <property type="match status" value="1"/>
</dbReference>
<dbReference type="Proteomes" id="UP001529510">
    <property type="component" value="Unassembled WGS sequence"/>
</dbReference>
<sequence>YRHWHADLRPDDTPLEAGLAFTCKMKTSIPFLGRQALEAQKAKGLRRRIICFTVD</sequence>
<feature type="non-terminal residue" evidence="1">
    <location>
        <position position="1"/>
    </location>
</feature>
<dbReference type="InterPro" id="IPR028896">
    <property type="entry name" value="GcvT/YgfZ/DmdA"/>
</dbReference>
<dbReference type="AlphaFoldDB" id="A0ABD0Q7D1"/>
<evidence type="ECO:0000313" key="2">
    <source>
        <dbReference type="Proteomes" id="UP001529510"/>
    </source>
</evidence>
<dbReference type="InterPro" id="IPR027266">
    <property type="entry name" value="TrmE/GcvT-like"/>
</dbReference>
<proteinExistence type="predicted"/>
<protein>
    <recommendedName>
        <fullName evidence="3">Dopa decarboxylase</fullName>
    </recommendedName>
</protein>
<accession>A0ABD0Q7D1</accession>